<sequence>MVVHGDPVKIVPRSAKEIGSESVHVTADCAPYGCERDEAVEEALGDIELVRTGSPRAVTPGRVRKADGTPFKVFTPFRNAWLDHGWRKPADTDTSTLDWIRAHWTRTR</sequence>
<dbReference type="SUPFAM" id="SSF52425">
    <property type="entry name" value="Cryptochrome/photolyase, N-terminal domain"/>
    <property type="match status" value="1"/>
</dbReference>
<dbReference type="Pfam" id="PF00875">
    <property type="entry name" value="DNA_photolyase"/>
    <property type="match status" value="1"/>
</dbReference>
<dbReference type="PROSITE" id="PS51645">
    <property type="entry name" value="PHR_CRY_ALPHA_BETA"/>
    <property type="match status" value="1"/>
</dbReference>
<reference evidence="2 3" key="1">
    <citation type="submission" date="2018-05" db="EMBL/GenBank/DDBJ databases">
        <title>Genomic Encyclopedia of Type Strains, Phase IV (KMG-IV): sequencing the most valuable type-strain genomes for metagenomic binning, comparative biology and taxonomic classification.</title>
        <authorList>
            <person name="Goeker M."/>
        </authorList>
    </citation>
    <scope>NUCLEOTIDE SEQUENCE [LARGE SCALE GENOMIC DNA]</scope>
    <source>
        <strain evidence="2 3">DSM 45480</strain>
    </source>
</reference>
<feature type="domain" description="Photolyase/cryptochrome alpha/beta" evidence="1">
    <location>
        <begin position="1"/>
        <end position="60"/>
    </location>
</feature>
<evidence type="ECO:0000259" key="1">
    <source>
        <dbReference type="PROSITE" id="PS51645"/>
    </source>
</evidence>
<proteinExistence type="predicted"/>
<dbReference type="InterPro" id="IPR014729">
    <property type="entry name" value="Rossmann-like_a/b/a_fold"/>
</dbReference>
<dbReference type="EMBL" id="QGHB01000001">
    <property type="protein sequence ID" value="PWK91330.1"/>
    <property type="molecule type" value="Genomic_DNA"/>
</dbReference>
<dbReference type="InterPro" id="IPR006050">
    <property type="entry name" value="DNA_photolyase_N"/>
</dbReference>
<name>A0A316IF37_9PSEU</name>
<gene>
    <name evidence="2" type="ORF">C8D88_1011364</name>
</gene>
<dbReference type="Gene3D" id="3.40.50.620">
    <property type="entry name" value="HUPs"/>
    <property type="match status" value="1"/>
</dbReference>
<dbReference type="AlphaFoldDB" id="A0A316IF37"/>
<dbReference type="GO" id="GO:0016829">
    <property type="term" value="F:lyase activity"/>
    <property type="evidence" value="ECO:0007669"/>
    <property type="project" value="UniProtKB-KW"/>
</dbReference>
<dbReference type="Gene3D" id="1.25.40.80">
    <property type="match status" value="1"/>
</dbReference>
<dbReference type="Proteomes" id="UP000246005">
    <property type="component" value="Unassembled WGS sequence"/>
</dbReference>
<organism evidence="2 3">
    <name type="scientific">Lentzea atacamensis</name>
    <dbReference type="NCBI Taxonomy" id="531938"/>
    <lineage>
        <taxon>Bacteria</taxon>
        <taxon>Bacillati</taxon>
        <taxon>Actinomycetota</taxon>
        <taxon>Actinomycetes</taxon>
        <taxon>Pseudonocardiales</taxon>
        <taxon>Pseudonocardiaceae</taxon>
        <taxon>Lentzea</taxon>
    </lineage>
</organism>
<dbReference type="InterPro" id="IPR036155">
    <property type="entry name" value="Crypto/Photolyase_N_sf"/>
</dbReference>
<protein>
    <submittedName>
        <fullName evidence="2">DNA photolyase</fullName>
    </submittedName>
</protein>
<keyword evidence="2" id="KW-0456">Lyase</keyword>
<comment type="caution">
    <text evidence="2">The sequence shown here is derived from an EMBL/GenBank/DDBJ whole genome shotgun (WGS) entry which is preliminary data.</text>
</comment>
<evidence type="ECO:0000313" key="3">
    <source>
        <dbReference type="Proteomes" id="UP000246005"/>
    </source>
</evidence>
<evidence type="ECO:0000313" key="2">
    <source>
        <dbReference type="EMBL" id="PWK91330.1"/>
    </source>
</evidence>
<accession>A0A316IF37</accession>